<dbReference type="Proteomes" id="UP000324222">
    <property type="component" value="Unassembled WGS sequence"/>
</dbReference>
<accession>A0A5B7GRG5</accession>
<keyword evidence="1" id="KW-1133">Transmembrane helix</keyword>
<keyword evidence="1" id="KW-0472">Membrane</keyword>
<evidence type="ECO:0000256" key="1">
    <source>
        <dbReference type="SAM" id="Phobius"/>
    </source>
</evidence>
<sequence length="54" mass="6093">MVTQAVSIRWFIIMIAFVGLCCTVVGTVLGAVKTYNSEYVTITLLMIGEYSWHY</sequence>
<dbReference type="OrthoDB" id="10070859at2759"/>
<reference evidence="2 3" key="1">
    <citation type="submission" date="2019-05" db="EMBL/GenBank/DDBJ databases">
        <title>Another draft genome of Portunus trituberculatus and its Hox gene families provides insights of decapod evolution.</title>
        <authorList>
            <person name="Jeong J.-H."/>
            <person name="Song I."/>
            <person name="Kim S."/>
            <person name="Choi T."/>
            <person name="Kim D."/>
            <person name="Ryu S."/>
            <person name="Kim W."/>
        </authorList>
    </citation>
    <scope>NUCLEOTIDE SEQUENCE [LARGE SCALE GENOMIC DNA]</scope>
    <source>
        <tissue evidence="2">Muscle</tissue>
    </source>
</reference>
<dbReference type="EMBL" id="VSRR010019838">
    <property type="protein sequence ID" value="MPC62590.1"/>
    <property type="molecule type" value="Genomic_DNA"/>
</dbReference>
<evidence type="ECO:0000313" key="3">
    <source>
        <dbReference type="Proteomes" id="UP000324222"/>
    </source>
</evidence>
<name>A0A5B7GRG5_PORTR</name>
<feature type="transmembrane region" description="Helical" evidence="1">
    <location>
        <begin position="6"/>
        <end position="32"/>
    </location>
</feature>
<protein>
    <submittedName>
        <fullName evidence="2">Uncharacterized protein</fullName>
    </submittedName>
</protein>
<dbReference type="AlphaFoldDB" id="A0A5B7GRG5"/>
<evidence type="ECO:0000313" key="2">
    <source>
        <dbReference type="EMBL" id="MPC62590.1"/>
    </source>
</evidence>
<proteinExistence type="predicted"/>
<keyword evidence="1" id="KW-0812">Transmembrane</keyword>
<gene>
    <name evidence="2" type="ORF">E2C01_056677</name>
</gene>
<organism evidence="2 3">
    <name type="scientific">Portunus trituberculatus</name>
    <name type="common">Swimming crab</name>
    <name type="synonym">Neptunus trituberculatus</name>
    <dbReference type="NCBI Taxonomy" id="210409"/>
    <lineage>
        <taxon>Eukaryota</taxon>
        <taxon>Metazoa</taxon>
        <taxon>Ecdysozoa</taxon>
        <taxon>Arthropoda</taxon>
        <taxon>Crustacea</taxon>
        <taxon>Multicrustacea</taxon>
        <taxon>Malacostraca</taxon>
        <taxon>Eumalacostraca</taxon>
        <taxon>Eucarida</taxon>
        <taxon>Decapoda</taxon>
        <taxon>Pleocyemata</taxon>
        <taxon>Brachyura</taxon>
        <taxon>Eubrachyura</taxon>
        <taxon>Portunoidea</taxon>
        <taxon>Portunidae</taxon>
        <taxon>Portuninae</taxon>
        <taxon>Portunus</taxon>
    </lineage>
</organism>
<keyword evidence="3" id="KW-1185">Reference proteome</keyword>
<comment type="caution">
    <text evidence="2">The sequence shown here is derived from an EMBL/GenBank/DDBJ whole genome shotgun (WGS) entry which is preliminary data.</text>
</comment>